<gene>
    <name evidence="1" type="ORF">KHM83_11080</name>
</gene>
<organism evidence="1 2">
    <name type="scientific">Fusibacter paucivorans</name>
    <dbReference type="NCBI Taxonomy" id="76009"/>
    <lineage>
        <taxon>Bacteria</taxon>
        <taxon>Bacillati</taxon>
        <taxon>Bacillota</taxon>
        <taxon>Clostridia</taxon>
        <taxon>Eubacteriales</taxon>
        <taxon>Eubacteriales Family XII. Incertae Sedis</taxon>
        <taxon>Fusibacter</taxon>
    </lineage>
</organism>
<comment type="caution">
    <text evidence="1">The sequence shown here is derived from an EMBL/GenBank/DDBJ whole genome shotgun (WGS) entry which is preliminary data.</text>
</comment>
<name>A0ABS5PS40_9FIRM</name>
<dbReference type="EMBL" id="JAHBCL010000017">
    <property type="protein sequence ID" value="MBS7527224.1"/>
    <property type="molecule type" value="Genomic_DNA"/>
</dbReference>
<sequence>MTDEDKMIKKLEEHRDGIKLIVEIGELNDVEVVPTTGNDSSGDFTYPLEDEEKLINAIDKYLGHRKYIREKADEE</sequence>
<evidence type="ECO:0000313" key="2">
    <source>
        <dbReference type="Proteomes" id="UP000746471"/>
    </source>
</evidence>
<protein>
    <submittedName>
        <fullName evidence="1">Uncharacterized protein</fullName>
    </submittedName>
</protein>
<reference evidence="1 2" key="1">
    <citation type="submission" date="2021-05" db="EMBL/GenBank/DDBJ databases">
        <title>Fusibacter ferrireducens sp. nov., an anaerobic, sulfur- and Fe-reducing bacterium isolated from the mangrove sediment.</title>
        <authorList>
            <person name="Qiu D."/>
        </authorList>
    </citation>
    <scope>NUCLEOTIDE SEQUENCE [LARGE SCALE GENOMIC DNA]</scope>
    <source>
        <strain evidence="1 2">DSM 12116</strain>
    </source>
</reference>
<proteinExistence type="predicted"/>
<evidence type="ECO:0000313" key="1">
    <source>
        <dbReference type="EMBL" id="MBS7527224.1"/>
    </source>
</evidence>
<dbReference type="RefSeq" id="WP_213237083.1">
    <property type="nucleotide sequence ID" value="NZ_JAHBCL010000017.1"/>
</dbReference>
<dbReference type="Proteomes" id="UP000746471">
    <property type="component" value="Unassembled WGS sequence"/>
</dbReference>
<keyword evidence="2" id="KW-1185">Reference proteome</keyword>
<accession>A0ABS5PS40</accession>